<accession>A0A1C2JFY4</accession>
<dbReference type="AlphaFoldDB" id="A0A1C2JFY4"/>
<proteinExistence type="predicted"/>
<name>A0A1C2JFY4_ACITH</name>
<organism evidence="1 2">
    <name type="scientific">Acidithiobacillus thiooxidans</name>
    <name type="common">Thiobacillus thiooxidans</name>
    <dbReference type="NCBI Taxonomy" id="930"/>
    <lineage>
        <taxon>Bacteria</taxon>
        <taxon>Pseudomonadati</taxon>
        <taxon>Pseudomonadota</taxon>
        <taxon>Acidithiobacillia</taxon>
        <taxon>Acidithiobacillales</taxon>
        <taxon>Acidithiobacillaceae</taxon>
        <taxon>Acidithiobacillus</taxon>
    </lineage>
</organism>
<gene>
    <name evidence="1" type="ORF">A6P07_11245</name>
</gene>
<reference evidence="1 2" key="1">
    <citation type="journal article" date="2016" name="Int. J. Mol. Sci.">
        <title>Comparative genomics of the extreme acidophile Acidithiobacillus thiooxidans reveals intraspecific divergence and niche adaptation.</title>
        <authorList>
            <person name="Zhang X."/>
            <person name="Feng X."/>
            <person name="Tao J."/>
            <person name="Ma L."/>
            <person name="Xiao Y."/>
            <person name="Liang Y."/>
            <person name="Liu X."/>
            <person name="Yin H."/>
        </authorList>
    </citation>
    <scope>NUCLEOTIDE SEQUENCE [LARGE SCALE GENOMIC DNA]</scope>
    <source>
        <strain evidence="1 2">A02</strain>
    </source>
</reference>
<evidence type="ECO:0000313" key="1">
    <source>
        <dbReference type="EMBL" id="OCX71836.1"/>
    </source>
</evidence>
<evidence type="ECO:0000313" key="2">
    <source>
        <dbReference type="Proteomes" id="UP000094893"/>
    </source>
</evidence>
<dbReference type="RefSeq" id="WP_024892734.1">
    <property type="nucleotide sequence ID" value="NZ_LWRZ01000354.1"/>
</dbReference>
<dbReference type="EMBL" id="LWSA01000156">
    <property type="protein sequence ID" value="OCX71836.1"/>
    <property type="molecule type" value="Genomic_DNA"/>
</dbReference>
<sequence>MEAIASKKNAAGNEVVIVQIDKDKDEGQSVIRVAEINQGKHKKLIDFTFHESRGDKSRIDAIKSASRVLDIVTKPSDKTSEFAFEKGDENER</sequence>
<protein>
    <submittedName>
        <fullName evidence="1">Uncharacterized protein</fullName>
    </submittedName>
</protein>
<comment type="caution">
    <text evidence="1">The sequence shown here is derived from an EMBL/GenBank/DDBJ whole genome shotgun (WGS) entry which is preliminary data.</text>
</comment>
<dbReference type="Proteomes" id="UP000094893">
    <property type="component" value="Unassembled WGS sequence"/>
</dbReference>